<dbReference type="Proteomes" id="UP000623467">
    <property type="component" value="Unassembled WGS sequence"/>
</dbReference>
<dbReference type="AlphaFoldDB" id="A0A8H6X8L9"/>
<dbReference type="EMBL" id="JACAZH010000038">
    <property type="protein sequence ID" value="KAF7335974.1"/>
    <property type="molecule type" value="Genomic_DNA"/>
</dbReference>
<accession>A0A8H6X8L9</accession>
<evidence type="ECO:0000313" key="2">
    <source>
        <dbReference type="Proteomes" id="UP000623467"/>
    </source>
</evidence>
<reference evidence="1" key="1">
    <citation type="submission" date="2020-05" db="EMBL/GenBank/DDBJ databases">
        <title>Mycena genomes resolve the evolution of fungal bioluminescence.</title>
        <authorList>
            <person name="Tsai I.J."/>
        </authorList>
    </citation>
    <scope>NUCLEOTIDE SEQUENCE</scope>
    <source>
        <strain evidence="1">160909Yilan</strain>
    </source>
</reference>
<dbReference type="OrthoDB" id="3051218at2759"/>
<name>A0A8H6X8L9_9AGAR</name>
<gene>
    <name evidence="1" type="ORF">MSAN_02311000</name>
</gene>
<proteinExistence type="predicted"/>
<evidence type="ECO:0000313" key="1">
    <source>
        <dbReference type="EMBL" id="KAF7335974.1"/>
    </source>
</evidence>
<protein>
    <submittedName>
        <fullName evidence="1">F-box domain-containing protein</fullName>
    </submittedName>
</protein>
<organism evidence="1 2">
    <name type="scientific">Mycena sanguinolenta</name>
    <dbReference type="NCBI Taxonomy" id="230812"/>
    <lineage>
        <taxon>Eukaryota</taxon>
        <taxon>Fungi</taxon>
        <taxon>Dikarya</taxon>
        <taxon>Basidiomycota</taxon>
        <taxon>Agaricomycotina</taxon>
        <taxon>Agaricomycetes</taxon>
        <taxon>Agaricomycetidae</taxon>
        <taxon>Agaricales</taxon>
        <taxon>Marasmiineae</taxon>
        <taxon>Mycenaceae</taxon>
        <taxon>Mycena</taxon>
    </lineage>
</organism>
<comment type="caution">
    <text evidence="1">The sequence shown here is derived from an EMBL/GenBank/DDBJ whole genome shotgun (WGS) entry which is preliminary data.</text>
</comment>
<sequence>MHSSLPDEILSEILSPALRVSDAAFSHFSAYLVVSKSWLRVATPLLYNVVILRLKAQAQALAATLTANPALGQFIKKLRVEGGYAMSMLKVLQASENITYLFLTLDVAPSDNASDLASSGRSQKLLETLQGCFAAWENMAVLEMPHADKDKVRDEYEPDTEEIITEALRAAPNVRTLVVWDIYSALLYVPSYMGTAATNASLKHIQIRPLPQSWYSQSSGSQIFPEDFADQLARQPSLGLSVRSLFFEYEKDTALFENIIAHTPALTSLHCKGSKSISWTAFCDLSEFTGSTLRFFRGIRISKASGAVSPEVFDRGTQMERIHWLSPAEFMTDSNLTRATAFQHARESDGRFISRVFMEVLAHMELPSLRSAAFFPTSRGGASFFRKHGAKLREVTVSESQINDSKIAFWLGCPAITHPVGESCLTTDDTHTHVRRIVFMEHSDHELKQRDRAQLGRLLAALRTTASIPALREIEHPLCKWPTNEHETSSSSWVKWAESMLERDVHLWTGQATLAAASEVRAQDEAKMNRIGGISL</sequence>
<keyword evidence="2" id="KW-1185">Reference proteome</keyword>